<keyword evidence="1" id="KW-0520">NAD</keyword>
<gene>
    <name evidence="3" type="ORF">MNBD_GAMMA02-210</name>
</gene>
<dbReference type="GO" id="GO:0003978">
    <property type="term" value="F:UDP-glucose 4-epimerase activity"/>
    <property type="evidence" value="ECO:0007669"/>
    <property type="project" value="UniProtKB-EC"/>
</dbReference>
<organism evidence="3">
    <name type="scientific">hydrothermal vent metagenome</name>
    <dbReference type="NCBI Taxonomy" id="652676"/>
    <lineage>
        <taxon>unclassified sequences</taxon>
        <taxon>metagenomes</taxon>
        <taxon>ecological metagenomes</taxon>
    </lineage>
</organism>
<keyword evidence="3" id="KW-0413">Isomerase</keyword>
<proteinExistence type="predicted"/>
<dbReference type="InterPro" id="IPR001509">
    <property type="entry name" value="Epimerase_deHydtase"/>
</dbReference>
<dbReference type="InterPro" id="IPR036291">
    <property type="entry name" value="NAD(P)-bd_dom_sf"/>
</dbReference>
<sequence length="202" mass="22866">MLYASTAAVYGDNADFPVTEQSNSDRPLSLYAATKKANEVMAHSYASMYALPVTGLRFFTVYGPWGRPDMALYKFTDSIMGGLCLNIHNNGNHTRDLIYIDDLVDAILAALEKPPSADQQIPHKIYNIGNQKAIGLLEMIENLEQQLGRKTAHKLLPRQVGEIKDNQADTTLFFQQFGFKPQVDFKQGLKKFVEWYRQYHSV</sequence>
<evidence type="ECO:0000259" key="2">
    <source>
        <dbReference type="Pfam" id="PF01370"/>
    </source>
</evidence>
<dbReference type="Pfam" id="PF01370">
    <property type="entry name" value="Epimerase"/>
    <property type="match status" value="1"/>
</dbReference>
<dbReference type="Gene3D" id="3.40.50.720">
    <property type="entry name" value="NAD(P)-binding Rossmann-like Domain"/>
    <property type="match status" value="1"/>
</dbReference>
<dbReference type="PRINTS" id="PR01713">
    <property type="entry name" value="NUCEPIMERASE"/>
</dbReference>
<dbReference type="SUPFAM" id="SSF51735">
    <property type="entry name" value="NAD(P)-binding Rossmann-fold domains"/>
    <property type="match status" value="1"/>
</dbReference>
<evidence type="ECO:0000256" key="1">
    <source>
        <dbReference type="ARBA" id="ARBA00023027"/>
    </source>
</evidence>
<dbReference type="PANTHER" id="PTHR43574">
    <property type="entry name" value="EPIMERASE-RELATED"/>
    <property type="match status" value="1"/>
</dbReference>
<dbReference type="EC" id="5.1.3.2" evidence="3"/>
<accession>A0A3B0WQH1</accession>
<evidence type="ECO:0000313" key="3">
    <source>
        <dbReference type="EMBL" id="VAW46496.1"/>
    </source>
</evidence>
<protein>
    <submittedName>
        <fullName evidence="3">UDP-glucose 4-epimerase</fullName>
        <ecNumber evidence="3">5.1.3.2</ecNumber>
    </submittedName>
</protein>
<name>A0A3B0WQH1_9ZZZZ</name>
<reference evidence="3" key="1">
    <citation type="submission" date="2018-06" db="EMBL/GenBank/DDBJ databases">
        <authorList>
            <person name="Zhirakovskaya E."/>
        </authorList>
    </citation>
    <scope>NUCLEOTIDE SEQUENCE</scope>
</reference>
<dbReference type="EMBL" id="UOFA01000284">
    <property type="protein sequence ID" value="VAW46496.1"/>
    <property type="molecule type" value="Genomic_DNA"/>
</dbReference>
<dbReference type="AlphaFoldDB" id="A0A3B0WQH1"/>
<feature type="domain" description="NAD-dependent epimerase/dehydratase" evidence="2">
    <location>
        <begin position="2"/>
        <end position="129"/>
    </location>
</feature>